<gene>
    <name evidence="2" type="ORF">ALC60_14164</name>
</gene>
<feature type="compositionally biased region" description="Basic and acidic residues" evidence="1">
    <location>
        <begin position="104"/>
        <end position="113"/>
    </location>
</feature>
<name>A0A151WG50_9HYME</name>
<organism evidence="2 3">
    <name type="scientific">Mycetomoellerius zeteki</name>
    <dbReference type="NCBI Taxonomy" id="64791"/>
    <lineage>
        <taxon>Eukaryota</taxon>
        <taxon>Metazoa</taxon>
        <taxon>Ecdysozoa</taxon>
        <taxon>Arthropoda</taxon>
        <taxon>Hexapoda</taxon>
        <taxon>Insecta</taxon>
        <taxon>Pterygota</taxon>
        <taxon>Neoptera</taxon>
        <taxon>Endopterygota</taxon>
        <taxon>Hymenoptera</taxon>
        <taxon>Apocrita</taxon>
        <taxon>Aculeata</taxon>
        <taxon>Formicoidea</taxon>
        <taxon>Formicidae</taxon>
        <taxon>Myrmicinae</taxon>
        <taxon>Mycetomoellerius</taxon>
    </lineage>
</organism>
<feature type="region of interest" description="Disordered" evidence="1">
    <location>
        <begin position="104"/>
        <end position="126"/>
    </location>
</feature>
<dbReference type="EMBL" id="KQ983189">
    <property type="protein sequence ID" value="KYQ46810.1"/>
    <property type="molecule type" value="Genomic_DNA"/>
</dbReference>
<protein>
    <submittedName>
        <fullName evidence="2">Uncharacterized protein</fullName>
    </submittedName>
</protein>
<sequence length="181" mass="19956">MNERTNERTNDRACRACERHATTGGRENPPVRGAYSRRFRRLPTHVRCSPVCRGLTIVSAAATATAARTTEADTTRHFRVGEREPVSVRPRRLAFAGRTEKKSRVHECWRSPDTHPPTHALPPSASAGYSAAAGAWRIVLVNFAVRASVTGTGPRYSRARQSQNTSRPTSVSLLTRSSRPP</sequence>
<feature type="region of interest" description="Disordered" evidence="1">
    <location>
        <begin position="152"/>
        <end position="181"/>
    </location>
</feature>
<accession>A0A151WG50</accession>
<keyword evidence="3" id="KW-1185">Reference proteome</keyword>
<evidence type="ECO:0000313" key="2">
    <source>
        <dbReference type="EMBL" id="KYQ46810.1"/>
    </source>
</evidence>
<evidence type="ECO:0000313" key="3">
    <source>
        <dbReference type="Proteomes" id="UP000075809"/>
    </source>
</evidence>
<evidence type="ECO:0000256" key="1">
    <source>
        <dbReference type="SAM" id="MobiDB-lite"/>
    </source>
</evidence>
<feature type="compositionally biased region" description="Polar residues" evidence="1">
    <location>
        <begin position="159"/>
        <end position="181"/>
    </location>
</feature>
<dbReference type="AlphaFoldDB" id="A0A151WG50"/>
<dbReference type="Proteomes" id="UP000075809">
    <property type="component" value="Unassembled WGS sequence"/>
</dbReference>
<proteinExistence type="predicted"/>
<reference evidence="2 3" key="1">
    <citation type="submission" date="2015-09" db="EMBL/GenBank/DDBJ databases">
        <title>Trachymyrmex zeteki WGS genome.</title>
        <authorList>
            <person name="Nygaard S."/>
            <person name="Hu H."/>
            <person name="Boomsma J."/>
            <person name="Zhang G."/>
        </authorList>
    </citation>
    <scope>NUCLEOTIDE SEQUENCE [LARGE SCALE GENOMIC DNA]</scope>
    <source>
        <strain evidence="2">Tzet28-1</strain>
        <tissue evidence="2">Whole body</tissue>
    </source>
</reference>